<dbReference type="AlphaFoldDB" id="A0A4C1UVR8"/>
<keyword evidence="2" id="KW-1185">Reference proteome</keyword>
<protein>
    <recommendedName>
        <fullName evidence="3">Reverse transcriptase domain-containing protein</fullName>
    </recommendedName>
</protein>
<accession>A0A4C1UVR8</accession>
<reference evidence="1 2" key="1">
    <citation type="journal article" date="2019" name="Commun. Biol.">
        <title>The bagworm genome reveals a unique fibroin gene that provides high tensile strength.</title>
        <authorList>
            <person name="Kono N."/>
            <person name="Nakamura H."/>
            <person name="Ohtoshi R."/>
            <person name="Tomita M."/>
            <person name="Numata K."/>
            <person name="Arakawa K."/>
        </authorList>
    </citation>
    <scope>NUCLEOTIDE SEQUENCE [LARGE SCALE GENOMIC DNA]</scope>
</reference>
<proteinExistence type="predicted"/>
<dbReference type="EMBL" id="BGZK01000226">
    <property type="protein sequence ID" value="GBP29894.1"/>
    <property type="molecule type" value="Genomic_DNA"/>
</dbReference>
<name>A0A4C1UVR8_EUMVA</name>
<evidence type="ECO:0000313" key="1">
    <source>
        <dbReference type="EMBL" id="GBP29894.1"/>
    </source>
</evidence>
<organism evidence="1 2">
    <name type="scientific">Eumeta variegata</name>
    <name type="common">Bagworm moth</name>
    <name type="synonym">Eumeta japonica</name>
    <dbReference type="NCBI Taxonomy" id="151549"/>
    <lineage>
        <taxon>Eukaryota</taxon>
        <taxon>Metazoa</taxon>
        <taxon>Ecdysozoa</taxon>
        <taxon>Arthropoda</taxon>
        <taxon>Hexapoda</taxon>
        <taxon>Insecta</taxon>
        <taxon>Pterygota</taxon>
        <taxon>Neoptera</taxon>
        <taxon>Endopterygota</taxon>
        <taxon>Lepidoptera</taxon>
        <taxon>Glossata</taxon>
        <taxon>Ditrysia</taxon>
        <taxon>Tineoidea</taxon>
        <taxon>Psychidae</taxon>
        <taxon>Oiketicinae</taxon>
        <taxon>Eumeta</taxon>
    </lineage>
</organism>
<evidence type="ECO:0000313" key="2">
    <source>
        <dbReference type="Proteomes" id="UP000299102"/>
    </source>
</evidence>
<gene>
    <name evidence="1" type="ORF">EVAR_18374_1</name>
</gene>
<sequence>MRCGLRKDELSVNCLLYAGDQVILTPSACGFQEMVNRMNDSVKKRGMKVNFRKTKVMVFQRSKSKTECDILIEVCVGVSRKDRHRNSDVSERCGLKEDVVIRLERGMLRRFGIWKG</sequence>
<evidence type="ECO:0008006" key="3">
    <source>
        <dbReference type="Google" id="ProtNLM"/>
    </source>
</evidence>
<comment type="caution">
    <text evidence="1">The sequence shown here is derived from an EMBL/GenBank/DDBJ whole genome shotgun (WGS) entry which is preliminary data.</text>
</comment>
<dbReference type="Proteomes" id="UP000299102">
    <property type="component" value="Unassembled WGS sequence"/>
</dbReference>
<dbReference type="OrthoDB" id="425681at2759"/>